<protein>
    <recommendedName>
        <fullName evidence="15">phosphatidyl-N-methylethanolamine N-methyltransferase</fullName>
        <ecNumber evidence="15">2.1.1.71</ecNumber>
    </recommendedName>
</protein>
<organism evidence="17">
    <name type="scientific">Auxenochlorella protothecoides</name>
    <name type="common">Green microalga</name>
    <name type="synonym">Chlorella protothecoides</name>
    <dbReference type="NCBI Taxonomy" id="3075"/>
    <lineage>
        <taxon>Eukaryota</taxon>
        <taxon>Viridiplantae</taxon>
        <taxon>Chlorophyta</taxon>
        <taxon>core chlorophytes</taxon>
        <taxon>Trebouxiophyceae</taxon>
        <taxon>Chlorellales</taxon>
        <taxon>Chlorellaceae</taxon>
        <taxon>Auxenochlorella</taxon>
    </lineage>
</organism>
<evidence type="ECO:0000256" key="16">
    <source>
        <dbReference type="SAM" id="Phobius"/>
    </source>
</evidence>
<keyword evidence="11" id="KW-0443">Lipid metabolism</keyword>
<evidence type="ECO:0000256" key="10">
    <source>
        <dbReference type="ARBA" id="ARBA00022989"/>
    </source>
</evidence>
<dbReference type="PANTHER" id="PTHR15458:SF5">
    <property type="entry name" value="PHOSPHATIDYLETHANOLAMINE N-METHYLTRANSFERASE"/>
    <property type="match status" value="1"/>
</dbReference>
<dbReference type="InterPro" id="IPR007318">
    <property type="entry name" value="Phopholipid_MeTrfase"/>
</dbReference>
<evidence type="ECO:0000256" key="3">
    <source>
        <dbReference type="ARBA" id="ARBA00005189"/>
    </source>
</evidence>
<evidence type="ECO:0000256" key="6">
    <source>
        <dbReference type="ARBA" id="ARBA00022679"/>
    </source>
</evidence>
<evidence type="ECO:0000313" key="17">
    <source>
        <dbReference type="EMBL" id="JAT73140.1"/>
    </source>
</evidence>
<keyword evidence="4" id="KW-0444">Lipid biosynthesis</keyword>
<sequence>MPDNARRCASAVHIFTHQSSKVYIFQSLTSTSYNFVSDAASTIGDGIQGKPMAREFCQALFCLDLSMHEVALLAAPLHTPAPLLTAGACALIRIHPFDPPDQEAEASNPQGCKPGLKLDHLRSTMSSISNATPEDWYVITTLALPHLLYAYIWFNSSTWLKTFGKKSVQRFETAAWLLKVLQFSSVIYWYSVKKPEGVILGSISPFAAGISLVLLAAGQALNIGIYRAIGHAGVYYGFKLGHKVPWVEGFPFNVVSHPQYVGSVLSVWAAAILVWAQGPAGLGLLVAYWTGLYVITAIQESCF</sequence>
<keyword evidence="12 16" id="KW-0472">Membrane</keyword>
<dbReference type="GO" id="GO:0005789">
    <property type="term" value="C:endoplasmic reticulum membrane"/>
    <property type="evidence" value="ECO:0007669"/>
    <property type="project" value="UniProtKB-SubCell"/>
</dbReference>
<keyword evidence="10 16" id="KW-1133">Transmembrane helix</keyword>
<evidence type="ECO:0000256" key="2">
    <source>
        <dbReference type="ARBA" id="ARBA00004969"/>
    </source>
</evidence>
<dbReference type="InterPro" id="IPR024960">
    <property type="entry name" value="PEMT/MFAP"/>
</dbReference>
<keyword evidence="5" id="KW-0489">Methyltransferase</keyword>
<accession>A0A1D2A1R2</accession>
<comment type="subcellular location">
    <subcellularLocation>
        <location evidence="1">Endoplasmic reticulum membrane</location>
        <topology evidence="1">Multi-pass membrane protein</topology>
    </subcellularLocation>
</comment>
<dbReference type="EMBL" id="GDKF01005482">
    <property type="protein sequence ID" value="JAT73140.1"/>
    <property type="molecule type" value="Transcribed_RNA"/>
</dbReference>
<comment type="pathway">
    <text evidence="2">Phospholipid metabolism; phosphatidylcholine biosynthesis.</text>
</comment>
<evidence type="ECO:0000256" key="5">
    <source>
        <dbReference type="ARBA" id="ARBA00022603"/>
    </source>
</evidence>
<dbReference type="Gene3D" id="1.20.120.1630">
    <property type="match status" value="1"/>
</dbReference>
<dbReference type="AlphaFoldDB" id="A0A1D2A1R2"/>
<keyword evidence="13" id="KW-0594">Phospholipid biosynthesis</keyword>
<evidence type="ECO:0000256" key="15">
    <source>
        <dbReference type="ARBA" id="ARBA00034137"/>
    </source>
</evidence>
<evidence type="ECO:0000256" key="9">
    <source>
        <dbReference type="ARBA" id="ARBA00022824"/>
    </source>
</evidence>
<feature type="transmembrane region" description="Helical" evidence="16">
    <location>
        <begin position="174"/>
        <end position="191"/>
    </location>
</feature>
<dbReference type="UniPathway" id="UPA00753"/>
<dbReference type="EC" id="2.1.1.71" evidence="15"/>
<name>A0A1D2A1R2_AUXPR</name>
<dbReference type="Pfam" id="PF04191">
    <property type="entry name" value="PEMT"/>
    <property type="match status" value="1"/>
</dbReference>
<evidence type="ECO:0000256" key="11">
    <source>
        <dbReference type="ARBA" id="ARBA00023098"/>
    </source>
</evidence>
<keyword evidence="7" id="KW-0949">S-adenosyl-L-methionine</keyword>
<dbReference type="GO" id="GO:0006656">
    <property type="term" value="P:phosphatidylcholine biosynthetic process"/>
    <property type="evidence" value="ECO:0007669"/>
    <property type="project" value="UniProtKB-UniPathway"/>
</dbReference>
<reference evidence="17" key="1">
    <citation type="submission" date="2015-08" db="EMBL/GenBank/DDBJ databases">
        <authorList>
            <person name="Babu N.S."/>
            <person name="Beckwith C.J."/>
            <person name="Beseler K.G."/>
            <person name="Brison A."/>
            <person name="Carone J.V."/>
            <person name="Caskin T.P."/>
            <person name="Diamond M."/>
            <person name="Durham M.E."/>
            <person name="Foxe J.M."/>
            <person name="Go M."/>
            <person name="Henderson B.A."/>
            <person name="Jones I.B."/>
            <person name="McGettigan J.A."/>
            <person name="Micheletti S.J."/>
            <person name="Nasrallah M.E."/>
            <person name="Ortiz D."/>
            <person name="Piller C.R."/>
            <person name="Privatt S.R."/>
            <person name="Schneider S.L."/>
            <person name="Sharp S."/>
            <person name="Smith T.C."/>
            <person name="Stanton J.D."/>
            <person name="Ullery H.E."/>
            <person name="Wilson R.J."/>
            <person name="Serrano M.G."/>
            <person name="Buck G."/>
            <person name="Lee V."/>
            <person name="Wang Y."/>
            <person name="Carvalho R."/>
            <person name="Voegtly L."/>
            <person name="Shi R."/>
            <person name="Duckworth R."/>
            <person name="Johnson A."/>
            <person name="Loviza R."/>
            <person name="Walstead R."/>
            <person name="Shah Z."/>
            <person name="Kiflezghi M."/>
            <person name="Wade K."/>
            <person name="Ball S.L."/>
            <person name="Bradley K.W."/>
            <person name="Asai D.J."/>
            <person name="Bowman C.A."/>
            <person name="Russell D.A."/>
            <person name="Pope W.H."/>
            <person name="Jacobs-Sera D."/>
            <person name="Hendrix R.W."/>
            <person name="Hatfull G.F."/>
        </authorList>
    </citation>
    <scope>NUCLEOTIDE SEQUENCE</scope>
</reference>
<evidence type="ECO:0000256" key="13">
    <source>
        <dbReference type="ARBA" id="ARBA00023209"/>
    </source>
</evidence>
<keyword evidence="8 16" id="KW-0812">Transmembrane</keyword>
<evidence type="ECO:0000256" key="14">
    <source>
        <dbReference type="ARBA" id="ARBA00023264"/>
    </source>
</evidence>
<evidence type="ECO:0000256" key="8">
    <source>
        <dbReference type="ARBA" id="ARBA00022692"/>
    </source>
</evidence>
<keyword evidence="6" id="KW-0808">Transferase</keyword>
<dbReference type="GO" id="GO:0000773">
    <property type="term" value="F:phosphatidyl-N-methylethanolamine N-methyltransferase activity"/>
    <property type="evidence" value="ECO:0007669"/>
    <property type="project" value="UniProtKB-EC"/>
</dbReference>
<evidence type="ECO:0000256" key="7">
    <source>
        <dbReference type="ARBA" id="ARBA00022691"/>
    </source>
</evidence>
<evidence type="ECO:0000256" key="4">
    <source>
        <dbReference type="ARBA" id="ARBA00022516"/>
    </source>
</evidence>
<keyword evidence="9" id="KW-0256">Endoplasmic reticulum</keyword>
<feature type="transmembrane region" description="Helical" evidence="16">
    <location>
        <begin position="197"/>
        <end position="217"/>
    </location>
</feature>
<evidence type="ECO:0000256" key="12">
    <source>
        <dbReference type="ARBA" id="ARBA00023136"/>
    </source>
</evidence>
<comment type="pathway">
    <text evidence="3">Lipid metabolism.</text>
</comment>
<evidence type="ECO:0000256" key="1">
    <source>
        <dbReference type="ARBA" id="ARBA00004477"/>
    </source>
</evidence>
<dbReference type="PANTHER" id="PTHR15458">
    <property type="entry name" value="PHOSPHATIDYLETHANOLAMINE N-METHYLTRANSFERASE"/>
    <property type="match status" value="1"/>
</dbReference>
<keyword evidence="14" id="KW-1208">Phospholipid metabolism</keyword>
<feature type="transmembrane region" description="Helical" evidence="16">
    <location>
        <begin position="136"/>
        <end position="154"/>
    </location>
</feature>
<proteinExistence type="predicted"/>
<dbReference type="GO" id="GO:0032259">
    <property type="term" value="P:methylation"/>
    <property type="evidence" value="ECO:0007669"/>
    <property type="project" value="UniProtKB-KW"/>
</dbReference>
<gene>
    <name evidence="17" type="ORF">g.16648</name>
</gene>